<keyword evidence="2" id="KW-1185">Reference proteome</keyword>
<dbReference type="Proteomes" id="UP000054097">
    <property type="component" value="Unassembled WGS sequence"/>
</dbReference>
<organism evidence="1 2">
    <name type="scientific">Serendipita vermifera MAFF 305830</name>
    <dbReference type="NCBI Taxonomy" id="933852"/>
    <lineage>
        <taxon>Eukaryota</taxon>
        <taxon>Fungi</taxon>
        <taxon>Dikarya</taxon>
        <taxon>Basidiomycota</taxon>
        <taxon>Agaricomycotina</taxon>
        <taxon>Agaricomycetes</taxon>
        <taxon>Sebacinales</taxon>
        <taxon>Serendipitaceae</taxon>
        <taxon>Serendipita</taxon>
    </lineage>
</organism>
<accession>A0A0C2WT51</accession>
<proteinExistence type="predicted"/>
<dbReference type="EMBL" id="KN824412">
    <property type="protein sequence ID" value="KIM20707.1"/>
    <property type="molecule type" value="Genomic_DNA"/>
</dbReference>
<gene>
    <name evidence="1" type="ORF">M408DRAFT_333838</name>
</gene>
<reference evidence="2" key="2">
    <citation type="submission" date="2015-01" db="EMBL/GenBank/DDBJ databases">
        <title>Evolutionary Origins and Diversification of the Mycorrhizal Mutualists.</title>
        <authorList>
            <consortium name="DOE Joint Genome Institute"/>
            <consortium name="Mycorrhizal Genomics Consortium"/>
            <person name="Kohler A."/>
            <person name="Kuo A."/>
            <person name="Nagy L.G."/>
            <person name="Floudas D."/>
            <person name="Copeland A."/>
            <person name="Barry K.W."/>
            <person name="Cichocki N."/>
            <person name="Veneault-Fourrey C."/>
            <person name="LaButti K."/>
            <person name="Lindquist E.A."/>
            <person name="Lipzen A."/>
            <person name="Lundell T."/>
            <person name="Morin E."/>
            <person name="Murat C."/>
            <person name="Riley R."/>
            <person name="Ohm R."/>
            <person name="Sun H."/>
            <person name="Tunlid A."/>
            <person name="Henrissat B."/>
            <person name="Grigoriev I.V."/>
            <person name="Hibbett D.S."/>
            <person name="Martin F."/>
        </authorList>
    </citation>
    <scope>NUCLEOTIDE SEQUENCE [LARGE SCALE GENOMIC DNA]</scope>
    <source>
        <strain evidence="2">MAFF 305830</strain>
    </source>
</reference>
<evidence type="ECO:0000313" key="1">
    <source>
        <dbReference type="EMBL" id="KIM20707.1"/>
    </source>
</evidence>
<sequence>MSSPATSVDHAAIVSRTKNIDSKGPIFGTNNSSSTSFMFSGSSQTRRVSVDDYPPRHRRIVETMLTLCGGKSHIGITRRELFATLQGNTSVGAIQQTLSKLISKAMEEGVLEGFMDDQKEICFFLRNPVLTSTKKTSSKTWFPFMDVWR</sequence>
<name>A0A0C2WT51_SERVB</name>
<dbReference type="HOGENOM" id="CLU_1750805_0_0_1"/>
<reference evidence="1 2" key="1">
    <citation type="submission" date="2014-04" db="EMBL/GenBank/DDBJ databases">
        <authorList>
            <consortium name="DOE Joint Genome Institute"/>
            <person name="Kuo A."/>
            <person name="Zuccaro A."/>
            <person name="Kohler A."/>
            <person name="Nagy L.G."/>
            <person name="Floudas D."/>
            <person name="Copeland A."/>
            <person name="Barry K.W."/>
            <person name="Cichocki N."/>
            <person name="Veneault-Fourrey C."/>
            <person name="LaButti K."/>
            <person name="Lindquist E.A."/>
            <person name="Lipzen A."/>
            <person name="Lundell T."/>
            <person name="Morin E."/>
            <person name="Murat C."/>
            <person name="Sun H."/>
            <person name="Tunlid A."/>
            <person name="Henrissat B."/>
            <person name="Grigoriev I.V."/>
            <person name="Hibbett D.S."/>
            <person name="Martin F."/>
            <person name="Nordberg H.P."/>
            <person name="Cantor M.N."/>
            <person name="Hua S.X."/>
        </authorList>
    </citation>
    <scope>NUCLEOTIDE SEQUENCE [LARGE SCALE GENOMIC DNA]</scope>
    <source>
        <strain evidence="1 2">MAFF 305830</strain>
    </source>
</reference>
<dbReference type="AlphaFoldDB" id="A0A0C2WT51"/>
<protein>
    <submittedName>
        <fullName evidence="1">Uncharacterized protein</fullName>
    </submittedName>
</protein>
<evidence type="ECO:0000313" key="2">
    <source>
        <dbReference type="Proteomes" id="UP000054097"/>
    </source>
</evidence>